<dbReference type="Gene3D" id="3.20.20.450">
    <property type="entry name" value="EAL domain"/>
    <property type="match status" value="1"/>
</dbReference>
<keyword evidence="5" id="KW-1185">Reference proteome</keyword>
<dbReference type="Gene3D" id="3.30.70.270">
    <property type="match status" value="1"/>
</dbReference>
<accession>A0A917DA80</accession>
<dbReference type="InterPro" id="IPR035919">
    <property type="entry name" value="EAL_sf"/>
</dbReference>
<dbReference type="InterPro" id="IPR000160">
    <property type="entry name" value="GGDEF_dom"/>
</dbReference>
<dbReference type="InterPro" id="IPR001633">
    <property type="entry name" value="EAL_dom"/>
</dbReference>
<evidence type="ECO:0000256" key="1">
    <source>
        <dbReference type="SAM" id="Phobius"/>
    </source>
</evidence>
<dbReference type="Proteomes" id="UP000613160">
    <property type="component" value="Unassembled WGS sequence"/>
</dbReference>
<comment type="caution">
    <text evidence="4">The sequence shown here is derived from an EMBL/GenBank/DDBJ whole genome shotgun (WGS) entry which is preliminary data.</text>
</comment>
<organism evidence="4 5">
    <name type="scientific">Aureimonas glaciei</name>
    <dbReference type="NCBI Taxonomy" id="1776957"/>
    <lineage>
        <taxon>Bacteria</taxon>
        <taxon>Pseudomonadati</taxon>
        <taxon>Pseudomonadota</taxon>
        <taxon>Alphaproteobacteria</taxon>
        <taxon>Hyphomicrobiales</taxon>
        <taxon>Aurantimonadaceae</taxon>
        <taxon>Aureimonas</taxon>
    </lineage>
</organism>
<keyword evidence="1" id="KW-0812">Transmembrane</keyword>
<evidence type="ECO:0008006" key="6">
    <source>
        <dbReference type="Google" id="ProtNLM"/>
    </source>
</evidence>
<proteinExistence type="predicted"/>
<feature type="domain" description="GGDEF" evidence="3">
    <location>
        <begin position="249"/>
        <end position="382"/>
    </location>
</feature>
<evidence type="ECO:0000259" key="3">
    <source>
        <dbReference type="PROSITE" id="PS50887"/>
    </source>
</evidence>
<feature type="transmembrane region" description="Helical" evidence="1">
    <location>
        <begin position="12"/>
        <end position="38"/>
    </location>
</feature>
<dbReference type="PANTHER" id="PTHR44757">
    <property type="entry name" value="DIGUANYLATE CYCLASE DGCP"/>
    <property type="match status" value="1"/>
</dbReference>
<evidence type="ECO:0000313" key="5">
    <source>
        <dbReference type="Proteomes" id="UP000613160"/>
    </source>
</evidence>
<evidence type="ECO:0000259" key="2">
    <source>
        <dbReference type="PROSITE" id="PS50883"/>
    </source>
</evidence>
<dbReference type="PROSITE" id="PS50887">
    <property type="entry name" value="GGDEF"/>
    <property type="match status" value="1"/>
</dbReference>
<sequence length="665" mass="73689">MLNGLKRYWATILGAAILASLVTFGMLHIAATTIGGLIETTLRTKAEKFSDLLLSDEGNVNAFLTGVSRKADAETTIRQLAALADIDSFAVFNRNGEEVFRSRSDRYEWLLRDRPGGISSKDRLSDQTMGKPGKWQVVHDDGRTNPSVVSPLVQDGQTIGYLSVVADMIDDRTAYTVTLRDAALSILLLLFTATGVPLLIYVRRHRKIAEADDRIQFLANHDPLTHLFNRTRMQEETQRILATSRATREEMAFCFIDIDGLSDINDSLGQGFGDELLRIVANRLTATVDRSDLLARIGADDFVLLRRRVTGPDDLAAVALSIKRAIAEPVELKGQTIRPNVSIGVAMMPRDGRTYGELVKHSELALFQHKTSKTGHFVVFEPHMDEEVHRRRQIEATVRDALANDGFELFYQPIVDGSGTQLLGFEALLRLPDPAGGYISPVLFVPIAETRGYIKEIGTWVIRKAAEQIALWPEHLFVSVNLSAVQFRDGDLVAIVKQALDKAGIPGRRLEIEVVESLLLERSDDILGQLNELKALGISIDMDDFGTGYSSLGYLWRFPFDKLKIDQSFMVAFDSGEQNVREILGTIVSLAHHMRMKVTAEGVETKEQADLLHSLGCDQQQGYFFGKPMPADRIAGEILSRYQTRSGGSTEALPRPALGRVITAV</sequence>
<dbReference type="CDD" id="cd01949">
    <property type="entry name" value="GGDEF"/>
    <property type="match status" value="1"/>
</dbReference>
<dbReference type="SUPFAM" id="SSF141868">
    <property type="entry name" value="EAL domain-like"/>
    <property type="match status" value="1"/>
</dbReference>
<dbReference type="SUPFAM" id="SSF55073">
    <property type="entry name" value="Nucleotide cyclase"/>
    <property type="match status" value="1"/>
</dbReference>
<dbReference type="EMBL" id="BMJJ01000004">
    <property type="protein sequence ID" value="GGD16470.1"/>
    <property type="molecule type" value="Genomic_DNA"/>
</dbReference>
<keyword evidence="1" id="KW-0472">Membrane</keyword>
<dbReference type="InterPro" id="IPR052155">
    <property type="entry name" value="Biofilm_reg_signaling"/>
</dbReference>
<dbReference type="InterPro" id="IPR043128">
    <property type="entry name" value="Rev_trsase/Diguanyl_cyclase"/>
</dbReference>
<dbReference type="PANTHER" id="PTHR44757:SF2">
    <property type="entry name" value="BIOFILM ARCHITECTURE MAINTENANCE PROTEIN MBAA"/>
    <property type="match status" value="1"/>
</dbReference>
<dbReference type="SMART" id="SM00052">
    <property type="entry name" value="EAL"/>
    <property type="match status" value="1"/>
</dbReference>
<name>A0A917DA80_9HYPH</name>
<dbReference type="Pfam" id="PF00563">
    <property type="entry name" value="EAL"/>
    <property type="match status" value="1"/>
</dbReference>
<dbReference type="InterPro" id="IPR029787">
    <property type="entry name" value="Nucleotide_cyclase"/>
</dbReference>
<dbReference type="PROSITE" id="PS50883">
    <property type="entry name" value="EAL"/>
    <property type="match status" value="1"/>
</dbReference>
<gene>
    <name evidence="4" type="ORF">GCM10011335_19070</name>
</gene>
<dbReference type="SMART" id="SM00267">
    <property type="entry name" value="GGDEF"/>
    <property type="match status" value="1"/>
</dbReference>
<reference evidence="4" key="1">
    <citation type="journal article" date="2014" name="Int. J. Syst. Evol. Microbiol.">
        <title>Complete genome sequence of Corynebacterium casei LMG S-19264T (=DSM 44701T), isolated from a smear-ripened cheese.</title>
        <authorList>
            <consortium name="US DOE Joint Genome Institute (JGI-PGF)"/>
            <person name="Walter F."/>
            <person name="Albersmeier A."/>
            <person name="Kalinowski J."/>
            <person name="Ruckert C."/>
        </authorList>
    </citation>
    <scope>NUCLEOTIDE SEQUENCE</scope>
    <source>
        <strain evidence="4">CGMCC 1.15493</strain>
    </source>
</reference>
<reference evidence="4" key="2">
    <citation type="submission" date="2020-09" db="EMBL/GenBank/DDBJ databases">
        <authorList>
            <person name="Sun Q."/>
            <person name="Zhou Y."/>
        </authorList>
    </citation>
    <scope>NUCLEOTIDE SEQUENCE</scope>
    <source>
        <strain evidence="4">CGMCC 1.15493</strain>
    </source>
</reference>
<dbReference type="AlphaFoldDB" id="A0A917DA80"/>
<dbReference type="CDD" id="cd01948">
    <property type="entry name" value="EAL"/>
    <property type="match status" value="1"/>
</dbReference>
<keyword evidence="1" id="KW-1133">Transmembrane helix</keyword>
<feature type="transmembrane region" description="Helical" evidence="1">
    <location>
        <begin position="182"/>
        <end position="202"/>
    </location>
</feature>
<dbReference type="NCBIfam" id="TIGR00254">
    <property type="entry name" value="GGDEF"/>
    <property type="match status" value="1"/>
</dbReference>
<evidence type="ECO:0000313" key="4">
    <source>
        <dbReference type="EMBL" id="GGD16470.1"/>
    </source>
</evidence>
<dbReference type="Pfam" id="PF00990">
    <property type="entry name" value="GGDEF"/>
    <property type="match status" value="1"/>
</dbReference>
<feature type="domain" description="EAL" evidence="2">
    <location>
        <begin position="391"/>
        <end position="642"/>
    </location>
</feature>
<protein>
    <recommendedName>
        <fullName evidence="6">Diguanylate cyclase/phosphodiesterase</fullName>
    </recommendedName>
</protein>
<dbReference type="RefSeq" id="WP_244640015.1">
    <property type="nucleotide sequence ID" value="NZ_BMJJ01000004.1"/>
</dbReference>